<evidence type="ECO:0000256" key="3">
    <source>
        <dbReference type="ARBA" id="ARBA00015991"/>
    </source>
</evidence>
<dbReference type="PROSITE" id="PS51160">
    <property type="entry name" value="ACYLPHOSPHATASE_3"/>
    <property type="match status" value="1"/>
</dbReference>
<evidence type="ECO:0000313" key="8">
    <source>
        <dbReference type="EMBL" id="MBE5037937.1"/>
    </source>
</evidence>
<comment type="similarity">
    <text evidence="1 6">Belongs to the acylphosphatase family.</text>
</comment>
<dbReference type="PANTHER" id="PTHR47268">
    <property type="entry name" value="ACYLPHOSPHATASE"/>
    <property type="match status" value="1"/>
</dbReference>
<comment type="catalytic activity">
    <reaction evidence="4 5">
        <text>an acyl phosphate + H2O = a carboxylate + phosphate + H(+)</text>
        <dbReference type="Rhea" id="RHEA:14965"/>
        <dbReference type="ChEBI" id="CHEBI:15377"/>
        <dbReference type="ChEBI" id="CHEBI:15378"/>
        <dbReference type="ChEBI" id="CHEBI:29067"/>
        <dbReference type="ChEBI" id="CHEBI:43474"/>
        <dbReference type="ChEBI" id="CHEBI:59918"/>
        <dbReference type="EC" id="3.6.1.7"/>
    </reaction>
</comment>
<dbReference type="PRINTS" id="PR00112">
    <property type="entry name" value="ACYLPHPHTASE"/>
</dbReference>
<dbReference type="EMBL" id="JADCKC010000002">
    <property type="protein sequence ID" value="MBE5037937.1"/>
    <property type="molecule type" value="Genomic_DNA"/>
</dbReference>
<name>A0ABR9R454_9FIRM</name>
<dbReference type="Pfam" id="PF00708">
    <property type="entry name" value="Acylphosphatase"/>
    <property type="match status" value="1"/>
</dbReference>
<organism evidence="8 9">
    <name type="scientific">Gemmiger gallinarum</name>
    <dbReference type="NCBI Taxonomy" id="2779354"/>
    <lineage>
        <taxon>Bacteria</taxon>
        <taxon>Bacillati</taxon>
        <taxon>Bacillota</taxon>
        <taxon>Clostridia</taxon>
        <taxon>Eubacteriales</taxon>
        <taxon>Gemmiger</taxon>
    </lineage>
</organism>
<dbReference type="PROSITE" id="PS00151">
    <property type="entry name" value="ACYLPHOSPHATASE_2"/>
    <property type="match status" value="1"/>
</dbReference>
<dbReference type="Gene3D" id="3.30.70.100">
    <property type="match status" value="1"/>
</dbReference>
<evidence type="ECO:0000256" key="1">
    <source>
        <dbReference type="ARBA" id="ARBA00005614"/>
    </source>
</evidence>
<evidence type="ECO:0000256" key="5">
    <source>
        <dbReference type="PROSITE-ProRule" id="PRU00520"/>
    </source>
</evidence>
<proteinExistence type="inferred from homology"/>
<comment type="caution">
    <text evidence="8">The sequence shown here is derived from an EMBL/GenBank/DDBJ whole genome shotgun (WGS) entry which is preliminary data.</text>
</comment>
<accession>A0ABR9R454</accession>
<gene>
    <name evidence="8" type="ORF">INF35_09090</name>
</gene>
<feature type="active site" evidence="5">
    <location>
        <position position="36"/>
    </location>
</feature>
<evidence type="ECO:0000259" key="7">
    <source>
        <dbReference type="PROSITE" id="PS51160"/>
    </source>
</evidence>
<evidence type="ECO:0000256" key="4">
    <source>
        <dbReference type="ARBA" id="ARBA00047645"/>
    </source>
</evidence>
<dbReference type="Proteomes" id="UP000768567">
    <property type="component" value="Unassembled WGS sequence"/>
</dbReference>
<dbReference type="SUPFAM" id="SSF54975">
    <property type="entry name" value="Acylphosphatase/BLUF domain-like"/>
    <property type="match status" value="1"/>
</dbReference>
<evidence type="ECO:0000256" key="2">
    <source>
        <dbReference type="ARBA" id="ARBA00012150"/>
    </source>
</evidence>
<protein>
    <recommendedName>
        <fullName evidence="3 5">acylphosphatase</fullName>
        <ecNumber evidence="2 5">3.6.1.7</ecNumber>
    </recommendedName>
</protein>
<feature type="domain" description="Acylphosphatase-like" evidence="7">
    <location>
        <begin position="3"/>
        <end position="90"/>
    </location>
</feature>
<dbReference type="RefSeq" id="WP_193501647.1">
    <property type="nucleotide sequence ID" value="NZ_JADCKC010000002.1"/>
</dbReference>
<keyword evidence="5" id="KW-0378">Hydrolase</keyword>
<dbReference type="InterPro" id="IPR017968">
    <property type="entry name" value="Acylphosphatase_CS"/>
</dbReference>
<evidence type="ECO:0000256" key="6">
    <source>
        <dbReference type="RuleBase" id="RU004168"/>
    </source>
</evidence>
<dbReference type="InterPro" id="IPR036046">
    <property type="entry name" value="Acylphosphatase-like_dom_sf"/>
</dbReference>
<dbReference type="InterPro" id="IPR001792">
    <property type="entry name" value="Acylphosphatase-like_dom"/>
</dbReference>
<sequence length="94" mass="11199">MERRQYRFFGRVQGVGFRYRAYYTASRLGLTGWVQNEPDGSVLLEAQGKPEDLERLVNDLRTTSRWIMIEDFTSRARPLDPEERSFRVRDGYDF</sequence>
<reference evidence="8 9" key="1">
    <citation type="submission" date="2020-10" db="EMBL/GenBank/DDBJ databases">
        <title>ChiBAC.</title>
        <authorList>
            <person name="Zenner C."/>
            <person name="Hitch T.C.A."/>
            <person name="Clavel T."/>
        </authorList>
    </citation>
    <scope>NUCLEOTIDE SEQUENCE [LARGE SCALE GENOMIC DNA]</scope>
    <source>
        <strain evidence="8 9">DSM 109015</strain>
    </source>
</reference>
<feature type="active site" evidence="5">
    <location>
        <position position="18"/>
    </location>
</feature>
<evidence type="ECO:0000313" key="9">
    <source>
        <dbReference type="Proteomes" id="UP000768567"/>
    </source>
</evidence>
<dbReference type="PANTHER" id="PTHR47268:SF4">
    <property type="entry name" value="ACYLPHOSPHATASE"/>
    <property type="match status" value="1"/>
</dbReference>
<dbReference type="InterPro" id="IPR020456">
    <property type="entry name" value="Acylphosphatase"/>
</dbReference>
<dbReference type="EC" id="3.6.1.7" evidence="2 5"/>
<keyword evidence="9" id="KW-1185">Reference proteome</keyword>